<dbReference type="EMBL" id="JANUBL010000015">
    <property type="protein sequence ID" value="MCS4122995.1"/>
    <property type="molecule type" value="Genomic_DNA"/>
</dbReference>
<dbReference type="Proteomes" id="UP001155010">
    <property type="component" value="Unassembled WGS sequence"/>
</dbReference>
<organism evidence="2 5">
    <name type="scientific">Salinibacter ruber</name>
    <dbReference type="NCBI Taxonomy" id="146919"/>
    <lineage>
        <taxon>Bacteria</taxon>
        <taxon>Pseudomonadati</taxon>
        <taxon>Rhodothermota</taxon>
        <taxon>Rhodothermia</taxon>
        <taxon>Rhodothermales</taxon>
        <taxon>Salinibacteraceae</taxon>
        <taxon>Salinibacter</taxon>
    </lineage>
</organism>
<dbReference type="AlphaFoldDB" id="A0A9X2Z4B5"/>
<dbReference type="Proteomes" id="UP001155144">
    <property type="component" value="Unassembled WGS sequence"/>
</dbReference>
<reference evidence="2" key="1">
    <citation type="submission" date="2022-08" db="EMBL/GenBank/DDBJ databases">
        <title>Genomic Encyclopedia of Type Strains, Phase V (KMG-V): Genome sequencing to study the core and pangenomes of soil and plant-associated prokaryotes.</title>
        <authorList>
            <person name="Whitman W."/>
        </authorList>
    </citation>
    <scope>NUCLEOTIDE SEQUENCE</scope>
    <source>
        <strain evidence="2">SP2017</strain>
        <strain evidence="4">SP3002</strain>
        <strain evidence="3">SP3026</strain>
        <strain evidence="1">SP3049</strain>
    </source>
</reference>
<name>A0A9X2Z4B5_9BACT</name>
<evidence type="ECO:0000313" key="2">
    <source>
        <dbReference type="EMBL" id="MCS3952429.1"/>
    </source>
</evidence>
<evidence type="ECO:0000313" key="4">
    <source>
        <dbReference type="EMBL" id="MCS4159226.1"/>
    </source>
</evidence>
<protein>
    <submittedName>
        <fullName evidence="2">Uncharacterized protein</fullName>
    </submittedName>
</protein>
<dbReference type="EMBL" id="JANTZM010000020">
    <property type="protein sequence ID" value="MCS4159226.1"/>
    <property type="molecule type" value="Genomic_DNA"/>
</dbReference>
<comment type="caution">
    <text evidence="2">The sequence shown here is derived from an EMBL/GenBank/DDBJ whole genome shotgun (WGS) entry which is preliminary data.</text>
</comment>
<dbReference type="EMBL" id="JANUBB010000009">
    <property type="protein sequence ID" value="MCS3952429.1"/>
    <property type="molecule type" value="Genomic_DNA"/>
</dbReference>
<proteinExistence type="predicted"/>
<evidence type="ECO:0000313" key="5">
    <source>
        <dbReference type="Proteomes" id="UP001155010"/>
    </source>
</evidence>
<dbReference type="EMBL" id="JANUAE010000005">
    <property type="protein sequence ID" value="MCS3710051.1"/>
    <property type="molecule type" value="Genomic_DNA"/>
</dbReference>
<evidence type="ECO:0000313" key="3">
    <source>
        <dbReference type="EMBL" id="MCS4122995.1"/>
    </source>
</evidence>
<gene>
    <name evidence="3" type="ORF">GGP45_003363</name>
    <name evidence="1" type="ORF">GGP61_001655</name>
    <name evidence="2" type="ORF">GGP83_002396</name>
    <name evidence="4" type="ORF">GGP99_003213</name>
</gene>
<accession>A0A9X2Z4B5</accession>
<dbReference type="Proteomes" id="UP001155110">
    <property type="component" value="Unassembled WGS sequence"/>
</dbReference>
<evidence type="ECO:0000313" key="1">
    <source>
        <dbReference type="EMBL" id="MCS3710051.1"/>
    </source>
</evidence>
<sequence>MQTKTRVASADDAYLDGIPGAGDNRTIVGLDAASCTY</sequence>
<dbReference type="Proteomes" id="UP001155057">
    <property type="component" value="Unassembled WGS sequence"/>
</dbReference>